<dbReference type="AlphaFoldDB" id="A0A9P9GKU8"/>
<dbReference type="GeneID" id="70220425"/>
<evidence type="ECO:0000313" key="2">
    <source>
        <dbReference type="Proteomes" id="UP000720189"/>
    </source>
</evidence>
<dbReference type="Proteomes" id="UP000720189">
    <property type="component" value="Unassembled WGS sequence"/>
</dbReference>
<name>A0A9P9GKU8_FUSRE</name>
<protein>
    <submittedName>
        <fullName evidence="1">Uncharacterized protein</fullName>
    </submittedName>
</protein>
<gene>
    <name evidence="1" type="ORF">BKA55DRAFT_542304</name>
</gene>
<dbReference type="RefSeq" id="XP_046046520.1">
    <property type="nucleotide sequence ID" value="XM_046190471.1"/>
</dbReference>
<keyword evidence="2" id="KW-1185">Reference proteome</keyword>
<accession>A0A9P9GKU8</accession>
<dbReference type="EMBL" id="JAGMUX010000013">
    <property type="protein sequence ID" value="KAH7241006.1"/>
    <property type="molecule type" value="Genomic_DNA"/>
</dbReference>
<proteinExistence type="predicted"/>
<reference evidence="1" key="1">
    <citation type="journal article" date="2021" name="Nat. Commun.">
        <title>Genetic determinants of endophytism in the Arabidopsis root mycobiome.</title>
        <authorList>
            <person name="Mesny F."/>
            <person name="Miyauchi S."/>
            <person name="Thiergart T."/>
            <person name="Pickel B."/>
            <person name="Atanasova L."/>
            <person name="Karlsson M."/>
            <person name="Huettel B."/>
            <person name="Barry K.W."/>
            <person name="Haridas S."/>
            <person name="Chen C."/>
            <person name="Bauer D."/>
            <person name="Andreopoulos W."/>
            <person name="Pangilinan J."/>
            <person name="LaButti K."/>
            <person name="Riley R."/>
            <person name="Lipzen A."/>
            <person name="Clum A."/>
            <person name="Drula E."/>
            <person name="Henrissat B."/>
            <person name="Kohler A."/>
            <person name="Grigoriev I.V."/>
            <person name="Martin F.M."/>
            <person name="Hacquard S."/>
        </authorList>
    </citation>
    <scope>NUCLEOTIDE SEQUENCE</scope>
    <source>
        <strain evidence="1">MPI-CAGE-AT-0023</strain>
    </source>
</reference>
<evidence type="ECO:0000313" key="1">
    <source>
        <dbReference type="EMBL" id="KAH7241006.1"/>
    </source>
</evidence>
<sequence length="244" mass="27364">MRFGEWIGLDRIFNSPRPTSFLRVDKQQLEVAKRGGQIRKIKNGQEDGRGYTMDTQMMRKGCAASGRVTKTSKGTNSQGTEWMGLETKRRRKTETRQLVPAKDSPGDSWLLAGCWLDGAAGQRKAVRIWAPRQAQSSPGPGKGIEVEERKWEKNSRGDALSNKLIYHRLDANDQDVILFLSPVSVGLALIGEGVQVPGHRTEDTLNRLLHKVTAHHYLSLAWPVLHAFFLARHVLFRLLGSPMT</sequence>
<organism evidence="1 2">
    <name type="scientific">Fusarium redolens</name>
    <dbReference type="NCBI Taxonomy" id="48865"/>
    <lineage>
        <taxon>Eukaryota</taxon>
        <taxon>Fungi</taxon>
        <taxon>Dikarya</taxon>
        <taxon>Ascomycota</taxon>
        <taxon>Pezizomycotina</taxon>
        <taxon>Sordariomycetes</taxon>
        <taxon>Hypocreomycetidae</taxon>
        <taxon>Hypocreales</taxon>
        <taxon>Nectriaceae</taxon>
        <taxon>Fusarium</taxon>
        <taxon>Fusarium redolens species complex</taxon>
    </lineage>
</organism>
<comment type="caution">
    <text evidence="1">The sequence shown here is derived from an EMBL/GenBank/DDBJ whole genome shotgun (WGS) entry which is preliminary data.</text>
</comment>